<protein>
    <submittedName>
        <fullName evidence="1">Uncharacterized protein</fullName>
    </submittedName>
</protein>
<gene>
    <name evidence="1" type="ORF">PF011_g32860</name>
</gene>
<proteinExistence type="predicted"/>
<name>A0A6A3G561_9STRA</name>
<dbReference type="Proteomes" id="UP000460718">
    <property type="component" value="Unassembled WGS sequence"/>
</dbReference>
<dbReference type="AlphaFoldDB" id="A0A6A3G561"/>
<sequence length="105" mass="11966">MTVMELDGELTNAKVKRWLDEKFGEAKPLSNEGELRMWHMGAEDKELFLQLLRQYPALLEPRTGCPPATTLPVEHEIHTGNEPPIKVRPRRYAQSEHGVIDGESC</sequence>
<reference evidence="1 2" key="1">
    <citation type="submission" date="2018-09" db="EMBL/GenBank/DDBJ databases">
        <title>Genomic investigation of the strawberry pathogen Phytophthora fragariae indicates pathogenicity is determined by transcriptional variation in three key races.</title>
        <authorList>
            <person name="Adams T.M."/>
            <person name="Armitage A.D."/>
            <person name="Sobczyk M.K."/>
            <person name="Bates H.J."/>
            <person name="Dunwell J.M."/>
            <person name="Nellist C.F."/>
            <person name="Harrison R.J."/>
        </authorList>
    </citation>
    <scope>NUCLEOTIDE SEQUENCE [LARGE SCALE GENOMIC DNA]</scope>
    <source>
        <strain evidence="1 2">SCRP245</strain>
    </source>
</reference>
<comment type="caution">
    <text evidence="1">The sequence shown here is derived from an EMBL/GenBank/DDBJ whole genome shotgun (WGS) entry which is preliminary data.</text>
</comment>
<dbReference type="EMBL" id="QXFW01011475">
    <property type="protein sequence ID" value="KAE8951861.1"/>
    <property type="molecule type" value="Genomic_DNA"/>
</dbReference>
<accession>A0A6A3G561</accession>
<organism evidence="1 2">
    <name type="scientific">Phytophthora fragariae</name>
    <dbReference type="NCBI Taxonomy" id="53985"/>
    <lineage>
        <taxon>Eukaryota</taxon>
        <taxon>Sar</taxon>
        <taxon>Stramenopiles</taxon>
        <taxon>Oomycota</taxon>
        <taxon>Peronosporomycetes</taxon>
        <taxon>Peronosporales</taxon>
        <taxon>Peronosporaceae</taxon>
        <taxon>Phytophthora</taxon>
    </lineage>
</organism>
<evidence type="ECO:0000313" key="2">
    <source>
        <dbReference type="Proteomes" id="UP000460718"/>
    </source>
</evidence>
<evidence type="ECO:0000313" key="1">
    <source>
        <dbReference type="EMBL" id="KAE8951861.1"/>
    </source>
</evidence>